<accession>A0A7W3WGJ3</accession>
<dbReference type="Gene3D" id="1.10.10.10">
    <property type="entry name" value="Winged helix-like DNA-binding domain superfamily/Winged helix DNA-binding domain"/>
    <property type="match status" value="1"/>
</dbReference>
<dbReference type="InterPro" id="IPR011335">
    <property type="entry name" value="Restrct_endonuc-II-like"/>
</dbReference>
<evidence type="ECO:0000256" key="3">
    <source>
        <dbReference type="ARBA" id="ARBA00022801"/>
    </source>
</evidence>
<evidence type="ECO:0000256" key="2">
    <source>
        <dbReference type="ARBA" id="ARBA00022759"/>
    </source>
</evidence>
<evidence type="ECO:0000313" key="5">
    <source>
        <dbReference type="EMBL" id="MBB1251916.1"/>
    </source>
</evidence>
<dbReference type="GO" id="GO:0009307">
    <property type="term" value="P:DNA restriction-modification system"/>
    <property type="evidence" value="ECO:0007669"/>
    <property type="project" value="InterPro"/>
</dbReference>
<protein>
    <submittedName>
        <fullName evidence="5">Restriction endonuclease</fullName>
    </submittedName>
</protein>
<evidence type="ECO:0000313" key="6">
    <source>
        <dbReference type="Proteomes" id="UP000525686"/>
    </source>
</evidence>
<comment type="caution">
    <text evidence="5">The sequence shown here is derived from an EMBL/GenBank/DDBJ whole genome shotgun (WGS) entry which is preliminary data.</text>
</comment>
<dbReference type="InterPro" id="IPR015210">
    <property type="entry name" value="NaeI"/>
</dbReference>
<feature type="domain" description="Type II restriction enzyme NaeI" evidence="4">
    <location>
        <begin position="3"/>
        <end position="286"/>
    </location>
</feature>
<dbReference type="Proteomes" id="UP000525686">
    <property type="component" value="Unassembled WGS sequence"/>
</dbReference>
<dbReference type="EMBL" id="JABJWZ010000003">
    <property type="protein sequence ID" value="MBB1251916.1"/>
    <property type="molecule type" value="Genomic_DNA"/>
</dbReference>
<dbReference type="AlphaFoldDB" id="A0A7W3WGJ3"/>
<dbReference type="Gene3D" id="3.40.600.10">
    <property type="entry name" value="DNA mismatch repair MutH/Restriction endonuclease, type II"/>
    <property type="match status" value="1"/>
</dbReference>
<dbReference type="SUPFAM" id="SSF52980">
    <property type="entry name" value="Restriction endonuclease-like"/>
    <property type="match status" value="1"/>
</dbReference>
<dbReference type="Pfam" id="PF09126">
    <property type="entry name" value="NaeI"/>
    <property type="match status" value="1"/>
</dbReference>
<dbReference type="InterPro" id="IPR037057">
    <property type="entry name" value="DNA_rep_MutH/T2_RE_sf"/>
</dbReference>
<name>A0A7W3WGJ3_9ACTN</name>
<keyword evidence="2 5" id="KW-0255">Endonuclease</keyword>
<gene>
    <name evidence="5" type="ORF">H3146_00845</name>
</gene>
<dbReference type="GO" id="GO:0003677">
    <property type="term" value="F:DNA binding"/>
    <property type="evidence" value="ECO:0007669"/>
    <property type="project" value="InterPro"/>
</dbReference>
<organism evidence="5 6">
    <name type="scientific">Streptomyces alkaliterrae</name>
    <dbReference type="NCBI Taxonomy" id="2213162"/>
    <lineage>
        <taxon>Bacteria</taxon>
        <taxon>Bacillati</taxon>
        <taxon>Actinomycetota</taxon>
        <taxon>Actinomycetes</taxon>
        <taxon>Kitasatosporales</taxon>
        <taxon>Streptomycetaceae</taxon>
        <taxon>Streptomyces</taxon>
    </lineage>
</organism>
<dbReference type="CDD" id="cd22338">
    <property type="entry name" value="NaeI-like"/>
    <property type="match status" value="1"/>
</dbReference>
<proteinExistence type="predicted"/>
<keyword evidence="1" id="KW-0540">Nuclease</keyword>
<sequence length="295" mass="32642">MEERFASVLRQSIDEVLDGQRTGRFDVDELDKTEKTYLGTRVEIVARAAFGLGYGRAMDYEIAGHEVDAKFTSGRTWTIPKEAMGHLCLVMSADDHRGRFEVGLLRITEDVLRPGYNQDKKRGISAQGRHAIHWLVMDGALPANVLLSLRDEDHDAIFRASDGYRGGGNGGQLRINELFRRVAFHRTPSGPGGGCMVDRTTTLTVASQQDSPKRVRDARLPQHLGREGIIILGHQRRHAEIARTLGVPVPDRGSWVAARLTYATEGSAYPVVELEGRRYALAGESDVPAPPPTEY</sequence>
<keyword evidence="3" id="KW-0378">Hydrolase</keyword>
<evidence type="ECO:0000259" key="4">
    <source>
        <dbReference type="Pfam" id="PF09126"/>
    </source>
</evidence>
<reference evidence="6" key="1">
    <citation type="submission" date="2020-05" db="EMBL/GenBank/DDBJ databases">
        <title>Classification of alakaliphilic streptomycetes isolated from an alkaline soil next to Lonar Crater, India and a proposal for the recognition of Streptomyces alkaliterrae sp. nov.</title>
        <authorList>
            <person name="Golinska P."/>
        </authorList>
    </citation>
    <scope>NUCLEOTIDE SEQUENCE [LARGE SCALE GENOMIC DNA]</scope>
    <source>
        <strain evidence="6">OF3</strain>
    </source>
</reference>
<dbReference type="InterPro" id="IPR036388">
    <property type="entry name" value="WH-like_DNA-bd_sf"/>
</dbReference>
<evidence type="ECO:0000256" key="1">
    <source>
        <dbReference type="ARBA" id="ARBA00022722"/>
    </source>
</evidence>
<dbReference type="RefSeq" id="WP_181353199.1">
    <property type="nucleotide sequence ID" value="NZ_JABJWZ010000003.1"/>
</dbReference>
<dbReference type="GO" id="GO:0009036">
    <property type="term" value="F:type II site-specific deoxyribonuclease activity"/>
    <property type="evidence" value="ECO:0007669"/>
    <property type="project" value="InterPro"/>
</dbReference>